<dbReference type="InterPro" id="IPR035810">
    <property type="entry name" value="PEBP_euk"/>
</dbReference>
<keyword evidence="2" id="KW-1185">Reference proteome</keyword>
<dbReference type="GO" id="GO:0030414">
    <property type="term" value="F:peptidase inhibitor activity"/>
    <property type="evidence" value="ECO:0007669"/>
    <property type="project" value="TreeGrafter"/>
</dbReference>
<evidence type="ECO:0000313" key="1">
    <source>
        <dbReference type="EMBL" id="KAF1973900.1"/>
    </source>
</evidence>
<dbReference type="Proteomes" id="UP000800036">
    <property type="component" value="Unassembled WGS sequence"/>
</dbReference>
<dbReference type="PANTHER" id="PTHR11362:SF148">
    <property type="entry name" value="CARBOXYPEPTIDASE Y INHIBITOR"/>
    <property type="match status" value="1"/>
</dbReference>
<dbReference type="SUPFAM" id="SSF49777">
    <property type="entry name" value="PEBP-like"/>
    <property type="match status" value="1"/>
</dbReference>
<sequence>MPASYGLGLCALRGSLYSASATLPPGFPLTGGEPNLSLTFMNNTVSPSGALIPHAETIAPPNITTPTWTSTSTSILIVVDIDAPVNNTRVQVLHFLSSGVTLSPDNRTLVIPSSSEAGWVQPSPSAGDIAHAYTVLLFAQPDDFRVPEEFQRVLQTRIPFNVSAFVGAAKLGEPVAANWFSVQNVSATATATATASFAPLAGMATGGVKGNPAEFTGGAVEMGSQCAWVMDGAVVAGLVGMVL</sequence>
<reference evidence="1" key="1">
    <citation type="journal article" date="2020" name="Stud. Mycol.">
        <title>101 Dothideomycetes genomes: a test case for predicting lifestyles and emergence of pathogens.</title>
        <authorList>
            <person name="Haridas S."/>
            <person name="Albert R."/>
            <person name="Binder M."/>
            <person name="Bloem J."/>
            <person name="Labutti K."/>
            <person name="Salamov A."/>
            <person name="Andreopoulos B."/>
            <person name="Baker S."/>
            <person name="Barry K."/>
            <person name="Bills G."/>
            <person name="Bluhm B."/>
            <person name="Cannon C."/>
            <person name="Castanera R."/>
            <person name="Culley D."/>
            <person name="Daum C."/>
            <person name="Ezra D."/>
            <person name="Gonzalez J."/>
            <person name="Henrissat B."/>
            <person name="Kuo A."/>
            <person name="Liang C."/>
            <person name="Lipzen A."/>
            <person name="Lutzoni F."/>
            <person name="Magnuson J."/>
            <person name="Mondo S."/>
            <person name="Nolan M."/>
            <person name="Ohm R."/>
            <person name="Pangilinan J."/>
            <person name="Park H.-J."/>
            <person name="Ramirez L."/>
            <person name="Alfaro M."/>
            <person name="Sun H."/>
            <person name="Tritt A."/>
            <person name="Yoshinaga Y."/>
            <person name="Zwiers L.-H."/>
            <person name="Turgeon B."/>
            <person name="Goodwin S."/>
            <person name="Spatafora J."/>
            <person name="Crous P."/>
            <person name="Grigoriev I."/>
        </authorList>
    </citation>
    <scope>NUCLEOTIDE SEQUENCE</scope>
    <source>
        <strain evidence="1">CBS 107.79</strain>
    </source>
</reference>
<dbReference type="Pfam" id="PF01161">
    <property type="entry name" value="PBP"/>
    <property type="match status" value="1"/>
</dbReference>
<protein>
    <submittedName>
        <fullName evidence="1">PEBP-like protein</fullName>
    </submittedName>
</protein>
<evidence type="ECO:0000313" key="2">
    <source>
        <dbReference type="Proteomes" id="UP000800036"/>
    </source>
</evidence>
<dbReference type="GO" id="GO:0005543">
    <property type="term" value="F:phospholipid binding"/>
    <property type="evidence" value="ECO:0007669"/>
    <property type="project" value="TreeGrafter"/>
</dbReference>
<gene>
    <name evidence="1" type="ORF">BU23DRAFT_532697</name>
</gene>
<organism evidence="1 2">
    <name type="scientific">Bimuria novae-zelandiae CBS 107.79</name>
    <dbReference type="NCBI Taxonomy" id="1447943"/>
    <lineage>
        <taxon>Eukaryota</taxon>
        <taxon>Fungi</taxon>
        <taxon>Dikarya</taxon>
        <taxon>Ascomycota</taxon>
        <taxon>Pezizomycotina</taxon>
        <taxon>Dothideomycetes</taxon>
        <taxon>Pleosporomycetidae</taxon>
        <taxon>Pleosporales</taxon>
        <taxon>Massarineae</taxon>
        <taxon>Didymosphaeriaceae</taxon>
        <taxon>Bimuria</taxon>
    </lineage>
</organism>
<dbReference type="GO" id="GO:0030162">
    <property type="term" value="P:regulation of proteolysis"/>
    <property type="evidence" value="ECO:0007669"/>
    <property type="project" value="TreeGrafter"/>
</dbReference>
<dbReference type="PANTHER" id="PTHR11362">
    <property type="entry name" value="PHOSPHATIDYLETHANOLAMINE-BINDING PROTEIN"/>
    <property type="match status" value="1"/>
</dbReference>
<dbReference type="CDD" id="cd00866">
    <property type="entry name" value="PEBP_euk"/>
    <property type="match status" value="1"/>
</dbReference>
<dbReference type="Gene3D" id="3.90.280.10">
    <property type="entry name" value="PEBP-like"/>
    <property type="match status" value="1"/>
</dbReference>
<dbReference type="GO" id="GO:0046578">
    <property type="term" value="P:regulation of Ras protein signal transduction"/>
    <property type="evidence" value="ECO:0007669"/>
    <property type="project" value="TreeGrafter"/>
</dbReference>
<name>A0A6A5VB45_9PLEO</name>
<dbReference type="OrthoDB" id="2506647at2759"/>
<dbReference type="InterPro" id="IPR036610">
    <property type="entry name" value="PEBP-like_sf"/>
</dbReference>
<accession>A0A6A5VB45</accession>
<dbReference type="AlphaFoldDB" id="A0A6A5VB45"/>
<proteinExistence type="predicted"/>
<dbReference type="InterPro" id="IPR008914">
    <property type="entry name" value="PEBP"/>
</dbReference>
<dbReference type="EMBL" id="ML976678">
    <property type="protein sequence ID" value="KAF1973900.1"/>
    <property type="molecule type" value="Genomic_DNA"/>
</dbReference>